<evidence type="ECO:0000313" key="1">
    <source>
        <dbReference type="Proteomes" id="UP000887580"/>
    </source>
</evidence>
<evidence type="ECO:0000313" key="2">
    <source>
        <dbReference type="WBParaSite" id="PS1159_v2.g11936.t1"/>
    </source>
</evidence>
<name>A0AC35EY69_9BILA</name>
<dbReference type="Proteomes" id="UP000887580">
    <property type="component" value="Unplaced"/>
</dbReference>
<dbReference type="WBParaSite" id="PS1159_v2.g11936.t1">
    <property type="protein sequence ID" value="PS1159_v2.g11936.t1"/>
    <property type="gene ID" value="PS1159_v2.g11936"/>
</dbReference>
<reference evidence="2" key="1">
    <citation type="submission" date="2022-11" db="UniProtKB">
        <authorList>
            <consortium name="WormBaseParasite"/>
        </authorList>
    </citation>
    <scope>IDENTIFICATION</scope>
</reference>
<protein>
    <submittedName>
        <fullName evidence="2">Sushi domain-containing protein</fullName>
    </submittedName>
</protein>
<sequence length="139" mass="14716">MKSIILITVLLSFVYVKCQISGQFGIGLPQYGQQGLYGQQQFGLPGQQLNNGFGVGGIQCIFGPLTPLNGRLQFSSGSALGPYPSGTIVQNFCNPGYMPNGISQATCMNGQWNPPTLGECILGQSNFGVGGFNNQFGKK</sequence>
<organism evidence="1 2">
    <name type="scientific">Panagrolaimus sp. PS1159</name>
    <dbReference type="NCBI Taxonomy" id="55785"/>
    <lineage>
        <taxon>Eukaryota</taxon>
        <taxon>Metazoa</taxon>
        <taxon>Ecdysozoa</taxon>
        <taxon>Nematoda</taxon>
        <taxon>Chromadorea</taxon>
        <taxon>Rhabditida</taxon>
        <taxon>Tylenchina</taxon>
        <taxon>Panagrolaimomorpha</taxon>
        <taxon>Panagrolaimoidea</taxon>
        <taxon>Panagrolaimidae</taxon>
        <taxon>Panagrolaimus</taxon>
    </lineage>
</organism>
<accession>A0AC35EY69</accession>
<proteinExistence type="predicted"/>